<dbReference type="Gene3D" id="3.10.180.10">
    <property type="entry name" value="2,3-Dihydroxybiphenyl 1,2-Dioxygenase, domain 1"/>
    <property type="match status" value="1"/>
</dbReference>
<dbReference type="Proteomes" id="UP000294739">
    <property type="component" value="Unassembled WGS sequence"/>
</dbReference>
<sequence>MRLDHVSYAAGPDGLDATAGKLAADLGVDLVEGGLHPRFGTRNRVLPLSGGHYLEVVAVLDHPAADNVPFGQAVKARSEAGGGWLGWVVAVDELEPVERRLGRPAVAGNRKRPDGFELLWRQIGVMGLMNDSQLPFFVHWESDPAEHPSKGGHDVELLSIEIAGDPHRVSEWLGEPENHPLDDVDVVWSAPDGAPGVQAVSFRTARGVVRV</sequence>
<evidence type="ECO:0000313" key="3">
    <source>
        <dbReference type="Proteomes" id="UP000294739"/>
    </source>
</evidence>
<dbReference type="AlphaFoldDB" id="A0A4R5DB39"/>
<reference evidence="2 3" key="1">
    <citation type="submission" date="2019-03" db="EMBL/GenBank/DDBJ databases">
        <title>Draft genome sequences of novel Actinobacteria.</title>
        <authorList>
            <person name="Sahin N."/>
            <person name="Ay H."/>
            <person name="Saygin H."/>
        </authorList>
    </citation>
    <scope>NUCLEOTIDE SEQUENCE [LARGE SCALE GENOMIC DNA]</scope>
    <source>
        <strain evidence="2 3">5K138</strain>
    </source>
</reference>
<dbReference type="RefSeq" id="WP_131894815.1">
    <property type="nucleotide sequence ID" value="NZ_SMKZ01000015.1"/>
</dbReference>
<dbReference type="Pfam" id="PF13468">
    <property type="entry name" value="Glyoxalase_3"/>
    <property type="match status" value="1"/>
</dbReference>
<dbReference type="InterPro" id="IPR025870">
    <property type="entry name" value="Glyoxalase-like_dom"/>
</dbReference>
<dbReference type="InParanoid" id="A0A4R5DB39"/>
<gene>
    <name evidence="2" type="ORF">E1269_12250</name>
</gene>
<evidence type="ECO:0000313" key="2">
    <source>
        <dbReference type="EMBL" id="TDE10087.1"/>
    </source>
</evidence>
<keyword evidence="3" id="KW-1185">Reference proteome</keyword>
<protein>
    <submittedName>
        <fullName evidence="2">VOC family protein</fullName>
    </submittedName>
</protein>
<dbReference type="InterPro" id="IPR029068">
    <property type="entry name" value="Glyas_Bleomycin-R_OHBP_Dase"/>
</dbReference>
<evidence type="ECO:0000259" key="1">
    <source>
        <dbReference type="Pfam" id="PF13468"/>
    </source>
</evidence>
<dbReference type="OrthoDB" id="8857320at2"/>
<feature type="domain" description="Glyoxalase-like" evidence="1">
    <location>
        <begin position="3"/>
        <end position="173"/>
    </location>
</feature>
<proteinExistence type="predicted"/>
<organism evidence="2 3">
    <name type="scientific">Jiangella asiatica</name>
    <dbReference type="NCBI Taxonomy" id="2530372"/>
    <lineage>
        <taxon>Bacteria</taxon>
        <taxon>Bacillati</taxon>
        <taxon>Actinomycetota</taxon>
        <taxon>Actinomycetes</taxon>
        <taxon>Jiangellales</taxon>
        <taxon>Jiangellaceae</taxon>
        <taxon>Jiangella</taxon>
    </lineage>
</organism>
<dbReference type="EMBL" id="SMKZ01000015">
    <property type="protein sequence ID" value="TDE10087.1"/>
    <property type="molecule type" value="Genomic_DNA"/>
</dbReference>
<comment type="caution">
    <text evidence="2">The sequence shown here is derived from an EMBL/GenBank/DDBJ whole genome shotgun (WGS) entry which is preliminary data.</text>
</comment>
<name>A0A4R5DB39_9ACTN</name>
<accession>A0A4R5DB39</accession>